<accession>A0ABQ8NEX5</accession>
<comment type="caution">
    <text evidence="2">The sequence shown here is derived from an EMBL/GenBank/DDBJ whole genome shotgun (WGS) entry which is preliminary data.</text>
</comment>
<evidence type="ECO:0000313" key="3">
    <source>
        <dbReference type="Proteomes" id="UP001059893"/>
    </source>
</evidence>
<feature type="compositionally biased region" description="Basic residues" evidence="1">
    <location>
        <begin position="70"/>
        <end position="87"/>
    </location>
</feature>
<proteinExistence type="predicted"/>
<sequence>MSAYWSDGPTYAPAAHTARHAGPASMPPAYTTCNTYDPDQQYDDDSPAWPSHQLQIYQPATPSQPIQYRHPTHRRKHRRHRPAKPHRRPEPTHEAQLAAYTAHHLIPALQASPRPVSVLINYGHAAIPESVLTGDGSSSSSIVYNAPGCSLAVVPAESAVEDGRAGVGSDNHALLRACRTCGVLRVVDAWGACRDCGARRPLDDSGADWEGGRGGWRRREVGYLAGSPGRFLGW</sequence>
<reference evidence="2" key="1">
    <citation type="submission" date="2021-01" db="EMBL/GenBank/DDBJ databases">
        <title>Deciphering the adaptive evolutionary patterns associated with biogeogrpahic diversity in the finger millet blast pathogen Magnaporthe oryzae in Eastern Africa.</title>
        <authorList>
            <person name="Onyema G."/>
            <person name="Shittu T.A."/>
            <person name="Dodsworth S."/>
            <person name="Devilliers S."/>
            <person name="Muthumeenakshi S."/>
            <person name="Sreenivasaprasad S."/>
        </authorList>
    </citation>
    <scope>NUCLEOTIDE SEQUENCE</scope>
    <source>
        <strain evidence="2">D15/s37</strain>
    </source>
</reference>
<dbReference type="Proteomes" id="UP001059893">
    <property type="component" value="Unassembled WGS sequence"/>
</dbReference>
<keyword evidence="3" id="KW-1185">Reference proteome</keyword>
<organism evidence="2 3">
    <name type="scientific">Pyricularia grisea</name>
    <name type="common">Crabgrass-specific blast fungus</name>
    <name type="synonym">Magnaporthe grisea</name>
    <dbReference type="NCBI Taxonomy" id="148305"/>
    <lineage>
        <taxon>Eukaryota</taxon>
        <taxon>Fungi</taxon>
        <taxon>Dikarya</taxon>
        <taxon>Ascomycota</taxon>
        <taxon>Pezizomycotina</taxon>
        <taxon>Sordariomycetes</taxon>
        <taxon>Sordariomycetidae</taxon>
        <taxon>Magnaporthales</taxon>
        <taxon>Pyriculariaceae</taxon>
        <taxon>Pyricularia</taxon>
    </lineage>
</organism>
<evidence type="ECO:0000313" key="2">
    <source>
        <dbReference type="EMBL" id="KAI6295938.1"/>
    </source>
</evidence>
<name>A0ABQ8NEX5_PYRGI</name>
<gene>
    <name evidence="2" type="ORF">MCOR33_007296</name>
</gene>
<evidence type="ECO:0000256" key="1">
    <source>
        <dbReference type="SAM" id="MobiDB-lite"/>
    </source>
</evidence>
<dbReference type="EMBL" id="JABSND010000148">
    <property type="protein sequence ID" value="KAI6295938.1"/>
    <property type="molecule type" value="Genomic_DNA"/>
</dbReference>
<feature type="region of interest" description="Disordered" evidence="1">
    <location>
        <begin position="63"/>
        <end position="93"/>
    </location>
</feature>
<protein>
    <submittedName>
        <fullName evidence="2">Uncharacterized protein</fullName>
    </submittedName>
</protein>